<feature type="compositionally biased region" description="Low complexity" evidence="1">
    <location>
        <begin position="177"/>
        <end position="200"/>
    </location>
</feature>
<accession>A0ABU8A167</accession>
<evidence type="ECO:0000313" key="2">
    <source>
        <dbReference type="EMBL" id="MEH0560123.1"/>
    </source>
</evidence>
<feature type="region of interest" description="Disordered" evidence="1">
    <location>
        <begin position="163"/>
        <end position="205"/>
    </location>
</feature>
<dbReference type="Proteomes" id="UP001382181">
    <property type="component" value="Unassembled WGS sequence"/>
</dbReference>
<evidence type="ECO:0000313" key="3">
    <source>
        <dbReference type="Proteomes" id="UP001382181"/>
    </source>
</evidence>
<comment type="caution">
    <text evidence="2">The sequence shown here is derived from an EMBL/GenBank/DDBJ whole genome shotgun (WGS) entry which is preliminary data.</text>
</comment>
<feature type="region of interest" description="Disordered" evidence="1">
    <location>
        <begin position="1"/>
        <end position="36"/>
    </location>
</feature>
<protein>
    <submittedName>
        <fullName evidence="2">MarR family transcriptional regulator</fullName>
    </submittedName>
</protein>
<dbReference type="EMBL" id="JARUMK010000001">
    <property type="protein sequence ID" value="MEH0560123.1"/>
    <property type="molecule type" value="Genomic_DNA"/>
</dbReference>
<dbReference type="RefSeq" id="WP_319336438.1">
    <property type="nucleotide sequence ID" value="NZ_JARUMK010000001.1"/>
</dbReference>
<gene>
    <name evidence="2" type="ORF">QBA37_12820</name>
</gene>
<sequence length="357" mass="37346">MATQHISSAPRTPAPSRPYPMASPGYGKRTMPDQHPRTAADFTLLPARERQIAGFIEQLPDGAAMDVKSLAKQLPLYGQQAVGSALKALSTAGYLRRVRCLVGEPGQVRWVFRTFWSRTARDNEWWAATEASLTSAPAAAPAPPVPLAAPAPPAPAALQPVPPALVATPAPEPAPPALAGSQAAPTAPAAPTLPQQRTPAIPAPDAPSPAYLALARLGRIDSRLALSAADCAALEARAAEWLARGVDTDYLTQALVAGLPERVSSPVGLVRRRLTDKIPPHAPAAPTPPAPDAPVHRVMLECTRCGTPGRPEALPDGLCRPCRTPGQDTAPVIPADRPGEQDVRTLAAGLRDLLKSP</sequence>
<proteinExistence type="predicted"/>
<organism evidence="2 3">
    <name type="scientific">Streptomyces silvae</name>
    <dbReference type="NCBI Taxonomy" id="2803812"/>
    <lineage>
        <taxon>Bacteria</taxon>
        <taxon>Bacillati</taxon>
        <taxon>Actinomycetota</taxon>
        <taxon>Actinomycetes</taxon>
        <taxon>Kitasatosporales</taxon>
        <taxon>Streptomycetaceae</taxon>
        <taxon>Streptomyces</taxon>
    </lineage>
</organism>
<reference evidence="2 3" key="1">
    <citation type="submission" date="2023-04" db="EMBL/GenBank/DDBJ databases">
        <title>Genomic diversity of scab-causing Streptomyces spp. in the province of Quebec, Canada.</title>
        <authorList>
            <person name="Biessy A."/>
            <person name="Cadieux M."/>
            <person name="Ciotola M."/>
            <person name="Filion M."/>
        </authorList>
    </citation>
    <scope>NUCLEOTIDE SEQUENCE [LARGE SCALE GENOMIC DNA]</scope>
    <source>
        <strain evidence="2 3">B21-103</strain>
    </source>
</reference>
<evidence type="ECO:0000256" key="1">
    <source>
        <dbReference type="SAM" id="MobiDB-lite"/>
    </source>
</evidence>
<name>A0ABU8A167_9ACTN</name>
<keyword evidence="3" id="KW-1185">Reference proteome</keyword>